<dbReference type="FunFam" id="1.10.472.10:FF:000028">
    <property type="entry name" value="Cyclin-T1-5 like"/>
    <property type="match status" value="1"/>
</dbReference>
<dbReference type="GO" id="GO:0006357">
    <property type="term" value="P:regulation of transcription by RNA polymerase II"/>
    <property type="evidence" value="ECO:0007669"/>
    <property type="project" value="InterPro"/>
</dbReference>
<feature type="domain" description="Cyclin-like" evidence="9">
    <location>
        <begin position="180"/>
        <end position="265"/>
    </location>
</feature>
<comment type="caution">
    <text evidence="10">The sequence shown here is derived from an EMBL/GenBank/DDBJ whole genome shotgun (WGS) entry which is preliminary data.</text>
</comment>
<keyword evidence="2" id="KW-0132">Cell division</keyword>
<dbReference type="CDD" id="cd20587">
    <property type="entry name" value="CYCLIN_AcCycT_rpt1"/>
    <property type="match status" value="1"/>
</dbReference>
<evidence type="ECO:0000256" key="2">
    <source>
        <dbReference type="ARBA" id="ARBA00022618"/>
    </source>
</evidence>
<keyword evidence="11" id="KW-1185">Reference proteome</keyword>
<dbReference type="CDD" id="cd20588">
    <property type="entry name" value="CYCLIN_AcCycT_rpt2"/>
    <property type="match status" value="1"/>
</dbReference>
<sequence length="601" mass="68396">MAGVLSGDVSHHGIYQGSSQRHTPEKPEDGSRWYFSRKEIEEHSPSKKDGIDLKKETYLRKSYCTFLQDLGMRLKVPQVTIATAIIFCHRFFLRQSHAKNDRRTIATVCMFLAGKVEETPRPLKDVILVSYEIIHKKDPAAVQRIKQKEVYEQQKELILLGERVVLATLGFDLNVHHPYKPLVEAIKKFKVAQNALAQVAWNFVNDGLRTSLCLQFMPHHIAAGAIFLAAKFLKVKLPSDGEKVWWQEFDVTPRQLEEVSNQMLELYEQNRVPQSSDAEGATGSGATNRGLAKGPTSNDETATTNSNSKALPESSATNHVGRPVSNHNRGSDYGSSEMKHRADDDAKHNQHPEWEPPVYKENSQEPADMVKSRSGYGEEQESNVGRSEMKESGEFKDKHTARNIDHRDGTSGRPPQEGMKKIDRDKVKAALEKRRKASGQITKKTEFMDDDDLIERELEDGIELTSQNEKNRHDRRQSWSKSSDRSDYETMQHGRHQDNEDEHHHGMKGLPSYQSDLSNVEEGELSALDDIGPGLQSPKSNIRKRKAASSPDRVVEGKQWHNYGHGSHHHNRFDYMDDRNKVGRMGHTERDSKRHIQENHV</sequence>
<dbReference type="SUPFAM" id="SSF47954">
    <property type="entry name" value="Cyclin-like"/>
    <property type="match status" value="2"/>
</dbReference>
<evidence type="ECO:0000256" key="8">
    <source>
        <dbReference type="SAM" id="MobiDB-lite"/>
    </source>
</evidence>
<evidence type="ECO:0000259" key="9">
    <source>
        <dbReference type="SMART" id="SM00385"/>
    </source>
</evidence>
<dbReference type="Pfam" id="PF00134">
    <property type="entry name" value="Cyclin_N"/>
    <property type="match status" value="1"/>
</dbReference>
<dbReference type="AlphaFoldDB" id="A0AAE1N935"/>
<feature type="region of interest" description="Disordered" evidence="8">
    <location>
        <begin position="1"/>
        <end position="30"/>
    </location>
</feature>
<evidence type="ECO:0000256" key="4">
    <source>
        <dbReference type="ARBA" id="ARBA00023306"/>
    </source>
</evidence>
<dbReference type="EMBL" id="JAWXYG010000001">
    <property type="protein sequence ID" value="KAK4285698.1"/>
    <property type="molecule type" value="Genomic_DNA"/>
</dbReference>
<evidence type="ECO:0000256" key="1">
    <source>
        <dbReference type="ARBA" id="ARBA00011177"/>
    </source>
</evidence>
<gene>
    <name evidence="10" type="ORF">QN277_002361</name>
</gene>
<evidence type="ECO:0000313" key="11">
    <source>
        <dbReference type="Proteomes" id="UP001293593"/>
    </source>
</evidence>
<feature type="domain" description="Cyclin-like" evidence="9">
    <location>
        <begin position="65"/>
        <end position="167"/>
    </location>
</feature>
<feature type="region of interest" description="Disordered" evidence="8">
    <location>
        <begin position="582"/>
        <end position="601"/>
    </location>
</feature>
<evidence type="ECO:0000256" key="6">
    <source>
        <dbReference type="ARBA" id="ARBA00061204"/>
    </source>
</evidence>
<evidence type="ECO:0000313" key="10">
    <source>
        <dbReference type="EMBL" id="KAK4285698.1"/>
    </source>
</evidence>
<protein>
    <recommendedName>
        <fullName evidence="5">B-like cyclin</fullName>
    </recommendedName>
</protein>
<dbReference type="InterPro" id="IPR043198">
    <property type="entry name" value="Cyclin/Ssn8"/>
</dbReference>
<keyword evidence="3 7" id="KW-0195">Cyclin</keyword>
<feature type="compositionally biased region" description="Basic and acidic residues" evidence="8">
    <location>
        <begin position="482"/>
        <end position="504"/>
    </location>
</feature>
<feature type="compositionally biased region" description="Basic and acidic residues" evidence="8">
    <location>
        <begin position="387"/>
        <end position="410"/>
    </location>
</feature>
<feature type="compositionally biased region" description="Acidic residues" evidence="8">
    <location>
        <begin position="448"/>
        <end position="462"/>
    </location>
</feature>
<organism evidence="10 11">
    <name type="scientific">Acacia crassicarpa</name>
    <name type="common">northern wattle</name>
    <dbReference type="NCBI Taxonomy" id="499986"/>
    <lineage>
        <taxon>Eukaryota</taxon>
        <taxon>Viridiplantae</taxon>
        <taxon>Streptophyta</taxon>
        <taxon>Embryophyta</taxon>
        <taxon>Tracheophyta</taxon>
        <taxon>Spermatophyta</taxon>
        <taxon>Magnoliopsida</taxon>
        <taxon>eudicotyledons</taxon>
        <taxon>Gunneridae</taxon>
        <taxon>Pentapetalae</taxon>
        <taxon>rosids</taxon>
        <taxon>fabids</taxon>
        <taxon>Fabales</taxon>
        <taxon>Fabaceae</taxon>
        <taxon>Caesalpinioideae</taxon>
        <taxon>mimosoid clade</taxon>
        <taxon>Acacieae</taxon>
        <taxon>Acacia</taxon>
    </lineage>
</organism>
<dbReference type="InterPro" id="IPR013763">
    <property type="entry name" value="Cyclin-like_dom"/>
</dbReference>
<dbReference type="InterPro" id="IPR006671">
    <property type="entry name" value="Cyclin_N"/>
</dbReference>
<feature type="compositionally biased region" description="Polar residues" evidence="8">
    <location>
        <begin position="295"/>
        <end position="318"/>
    </location>
</feature>
<dbReference type="GO" id="GO:0016538">
    <property type="term" value="F:cyclin-dependent protein serine/threonine kinase regulator activity"/>
    <property type="evidence" value="ECO:0007669"/>
    <property type="project" value="InterPro"/>
</dbReference>
<comment type="similarity">
    <text evidence="6">Belongs to the cyclin family. Cyclin T subfamily.</text>
</comment>
<dbReference type="PANTHER" id="PTHR10026">
    <property type="entry name" value="CYCLIN"/>
    <property type="match status" value="1"/>
</dbReference>
<dbReference type="FunFam" id="1.10.472.10:FF:000026">
    <property type="entry name" value="Cyclin-T1-5 like"/>
    <property type="match status" value="1"/>
</dbReference>
<reference evidence="10" key="1">
    <citation type="submission" date="2023-10" db="EMBL/GenBank/DDBJ databases">
        <title>Chromosome-level genome of the transformable northern wattle, Acacia crassicarpa.</title>
        <authorList>
            <person name="Massaro I."/>
            <person name="Sinha N.R."/>
            <person name="Poethig S."/>
            <person name="Leichty A.R."/>
        </authorList>
    </citation>
    <scope>NUCLEOTIDE SEQUENCE</scope>
    <source>
        <strain evidence="10">Acra3RX</strain>
        <tissue evidence="10">Leaf</tissue>
    </source>
</reference>
<dbReference type="Gene3D" id="1.10.472.10">
    <property type="entry name" value="Cyclin-like"/>
    <property type="match status" value="2"/>
</dbReference>
<dbReference type="Pfam" id="PF21797">
    <property type="entry name" value="CycT2-like_C"/>
    <property type="match status" value="1"/>
</dbReference>
<accession>A0AAE1N935</accession>
<dbReference type="InterPro" id="IPR036915">
    <property type="entry name" value="Cyclin-like_sf"/>
</dbReference>
<proteinExistence type="inferred from homology"/>
<dbReference type="Proteomes" id="UP001293593">
    <property type="component" value="Unassembled WGS sequence"/>
</dbReference>
<comment type="subunit">
    <text evidence="1">Interacts with the CDC2 protein kinase to form a serine/threonine kinase holoenzyme complex also known as maturation promoting factor (MPF). The cyclin subunit imparts substrate specificity to the complex.</text>
</comment>
<feature type="compositionally biased region" description="Basic and acidic residues" evidence="8">
    <location>
        <begin position="337"/>
        <end position="354"/>
    </location>
</feature>
<evidence type="ECO:0000256" key="3">
    <source>
        <dbReference type="ARBA" id="ARBA00023127"/>
    </source>
</evidence>
<dbReference type="SMART" id="SM00385">
    <property type="entry name" value="CYCLIN"/>
    <property type="match status" value="2"/>
</dbReference>
<name>A0AAE1N935_9FABA</name>
<feature type="compositionally biased region" description="Basic and acidic residues" evidence="8">
    <location>
        <begin position="418"/>
        <end position="432"/>
    </location>
</feature>
<feature type="region of interest" description="Disordered" evidence="8">
    <location>
        <begin position="271"/>
        <end position="575"/>
    </location>
</feature>
<evidence type="ECO:0000256" key="7">
    <source>
        <dbReference type="RuleBase" id="RU000383"/>
    </source>
</evidence>
<dbReference type="GO" id="GO:0051301">
    <property type="term" value="P:cell division"/>
    <property type="evidence" value="ECO:0007669"/>
    <property type="project" value="UniProtKB-KW"/>
</dbReference>
<keyword evidence="4" id="KW-0131">Cell cycle</keyword>
<evidence type="ECO:0000256" key="5">
    <source>
        <dbReference type="ARBA" id="ARBA00032263"/>
    </source>
</evidence>